<dbReference type="PANTHER" id="PTHR24148:SF64">
    <property type="entry name" value="HETEROKARYON INCOMPATIBILITY DOMAIN-CONTAINING PROTEIN"/>
    <property type="match status" value="1"/>
</dbReference>
<evidence type="ECO:0000313" key="3">
    <source>
        <dbReference type="Proteomes" id="UP001152049"/>
    </source>
</evidence>
<dbReference type="Proteomes" id="UP001152049">
    <property type="component" value="Unassembled WGS sequence"/>
</dbReference>
<comment type="caution">
    <text evidence="2">The sequence shown here is derived from an EMBL/GenBank/DDBJ whole genome shotgun (WGS) entry which is preliminary data.</text>
</comment>
<reference evidence="2" key="1">
    <citation type="submission" date="2022-09" db="EMBL/GenBank/DDBJ databases">
        <title>Fusarium specimens isolated from Avocado Roots.</title>
        <authorList>
            <person name="Stajich J."/>
            <person name="Roper C."/>
            <person name="Heimlech-Rivalta G."/>
        </authorList>
    </citation>
    <scope>NUCLEOTIDE SEQUENCE</scope>
    <source>
        <strain evidence="2">CF00136</strain>
    </source>
</reference>
<accession>A0A9W8VGG5</accession>
<dbReference type="InterPro" id="IPR052895">
    <property type="entry name" value="HetReg/Transcr_Mod"/>
</dbReference>
<keyword evidence="3" id="KW-1185">Reference proteome</keyword>
<organism evidence="2 3">
    <name type="scientific">Fusarium torreyae</name>
    <dbReference type="NCBI Taxonomy" id="1237075"/>
    <lineage>
        <taxon>Eukaryota</taxon>
        <taxon>Fungi</taxon>
        <taxon>Dikarya</taxon>
        <taxon>Ascomycota</taxon>
        <taxon>Pezizomycotina</taxon>
        <taxon>Sordariomycetes</taxon>
        <taxon>Hypocreomycetidae</taxon>
        <taxon>Hypocreales</taxon>
        <taxon>Nectriaceae</taxon>
        <taxon>Fusarium</taxon>
    </lineage>
</organism>
<feature type="domain" description="Heterokaryon incompatibility" evidence="1">
    <location>
        <begin position="2"/>
        <end position="124"/>
    </location>
</feature>
<proteinExistence type="predicted"/>
<dbReference type="PANTHER" id="PTHR24148">
    <property type="entry name" value="ANKYRIN REPEAT DOMAIN-CONTAINING PROTEIN 39 HOMOLOG-RELATED"/>
    <property type="match status" value="1"/>
</dbReference>
<evidence type="ECO:0000259" key="1">
    <source>
        <dbReference type="Pfam" id="PF06985"/>
    </source>
</evidence>
<dbReference type="OrthoDB" id="3553147at2759"/>
<dbReference type="InterPro" id="IPR010730">
    <property type="entry name" value="HET"/>
</dbReference>
<protein>
    <recommendedName>
        <fullName evidence="1">Heterokaryon incompatibility domain-containing protein</fullName>
    </recommendedName>
</protein>
<evidence type="ECO:0000313" key="2">
    <source>
        <dbReference type="EMBL" id="KAJ4259728.1"/>
    </source>
</evidence>
<gene>
    <name evidence="2" type="ORF">NW762_007659</name>
</gene>
<sequence>MRVAANLYQALIHLRHPQRARIFWIDALCINQDDTTERGQQVQNMRRIYAEARQVLVWLGQGTATSERAFKYLLEGPRFYTSWESVGYNFMIEPHRTHHYVEDLVCLRKLLERPWFRRLWVLQEVAYGRKVILVAGNQAVSWDLFARSVQRLYRSGWILDKSSEKAQIGAAAVIEMENIRQSQQFPQSGPHRSYRSLLSVLLATHSGECSDARDRIYAVLNLADDYDPQIDVEALGPDYDLDPREIFTKFARWCIGRKDLGILSCTTRAGAKMDEQLEINALPSWVPDWTNIDNDNPFIRYLDCVPFTADIGLQLMPHDPPRITEDNGLILFETVVDVIEEVGNPSTFKKSTIHPGGANQLVDIALSNKAWLDECQKLSHLAQHDMEEDSENPFWRTVTAGRTGEGHSFSANFRHLFDEYMEKLGDISGPPAHGSTGQPSDQIVNVFESQKQLSAMVESSILMWASKRRFAITEKSTMALVPTSTRRGDIIVVVDGSKVPLIFRRIPEAVGRYHLVLGEAFVHNLMDGSFVKRHVEDYKRLGKGYDRLVLKHFEVI</sequence>
<dbReference type="AlphaFoldDB" id="A0A9W8VGG5"/>
<dbReference type="Pfam" id="PF06985">
    <property type="entry name" value="HET"/>
    <property type="match status" value="1"/>
</dbReference>
<dbReference type="EMBL" id="JAOQAZ010000014">
    <property type="protein sequence ID" value="KAJ4259728.1"/>
    <property type="molecule type" value="Genomic_DNA"/>
</dbReference>
<name>A0A9W8VGG5_9HYPO</name>
<dbReference type="Pfam" id="PF26639">
    <property type="entry name" value="Het-6_barrel"/>
    <property type="match status" value="1"/>
</dbReference>